<dbReference type="EMBL" id="FLRB01000006">
    <property type="protein sequence ID" value="SBT20405.1"/>
    <property type="molecule type" value="Genomic_DNA"/>
</dbReference>
<evidence type="ECO:0000313" key="5">
    <source>
        <dbReference type="EMBL" id="SBT20405.1"/>
    </source>
</evidence>
<dbReference type="Proteomes" id="UP000092871">
    <property type="component" value="Unassembled WGS sequence"/>
</dbReference>
<dbReference type="InterPro" id="IPR050712">
    <property type="entry name" value="NAD(P)H-dep_reductase"/>
</dbReference>
<evidence type="ECO:0000256" key="1">
    <source>
        <dbReference type="ARBA" id="ARBA00001917"/>
    </source>
</evidence>
<dbReference type="Pfam" id="PF03358">
    <property type="entry name" value="FMN_red"/>
    <property type="match status" value="1"/>
</dbReference>
<protein>
    <submittedName>
        <fullName evidence="4">NADPH-dependent FMN reductase</fullName>
    </submittedName>
</protein>
<evidence type="ECO:0000313" key="6">
    <source>
        <dbReference type="Proteomes" id="UP000092840"/>
    </source>
</evidence>
<comment type="cofactor">
    <cofactor evidence="1">
        <name>FMN</name>
        <dbReference type="ChEBI" id="CHEBI:58210"/>
    </cofactor>
</comment>
<evidence type="ECO:0000313" key="7">
    <source>
        <dbReference type="Proteomes" id="UP000092871"/>
    </source>
</evidence>
<dbReference type="OrthoDB" id="5767802at2"/>
<reference evidence="5 6" key="1">
    <citation type="submission" date="2016-06" db="EMBL/GenBank/DDBJ databases">
        <authorList>
            <person name="Rodrigo-Torres L."/>
            <person name="Arahal D.R."/>
        </authorList>
    </citation>
    <scope>NUCLEOTIDE SEQUENCE [LARGE SCALE GENOMIC DNA]</scope>
    <source>
        <strain evidence="5 6">CECT 5116</strain>
    </source>
</reference>
<dbReference type="InterPro" id="IPR029039">
    <property type="entry name" value="Flavoprotein-like_sf"/>
</dbReference>
<dbReference type="Gene3D" id="3.40.50.360">
    <property type="match status" value="1"/>
</dbReference>
<dbReference type="SUPFAM" id="SSF52218">
    <property type="entry name" value="Flavoproteins"/>
    <property type="match status" value="1"/>
</dbReference>
<sequence>MKVLAFAATNHKASINKQLVTYAANVLAENKGADVEVLDLNDYELPIYSIERQTENGMHPLAQQFFDKIGAADVVLISFAEHNGSYSAVYKNLFDWTSRIDMKVYQNKPTVLLSTSPGPGGANSVLSAAVGSAEFFAMDLKGSLSVPSFNDNFDTDKGVLTNAELTAKLKDILSKVE</sequence>
<accession>A0A1C3JNQ2</accession>
<gene>
    <name evidence="4" type="ORF">MGA5115_00771</name>
    <name evidence="5" type="ORF">MGA5116_00989</name>
</gene>
<keyword evidence="2" id="KW-0285">Flavoprotein</keyword>
<dbReference type="GO" id="GO:0005829">
    <property type="term" value="C:cytosol"/>
    <property type="evidence" value="ECO:0007669"/>
    <property type="project" value="TreeGrafter"/>
</dbReference>
<dbReference type="InterPro" id="IPR005025">
    <property type="entry name" value="FMN_Rdtase-like_dom"/>
</dbReference>
<dbReference type="PANTHER" id="PTHR30543">
    <property type="entry name" value="CHROMATE REDUCTASE"/>
    <property type="match status" value="1"/>
</dbReference>
<evidence type="ECO:0000256" key="2">
    <source>
        <dbReference type="ARBA" id="ARBA00022643"/>
    </source>
</evidence>
<dbReference type="RefSeq" id="WP_067032134.1">
    <property type="nucleotide sequence ID" value="NZ_FLRA01000003.1"/>
</dbReference>
<evidence type="ECO:0000313" key="4">
    <source>
        <dbReference type="EMBL" id="SBT16689.1"/>
    </source>
</evidence>
<proteinExistence type="predicted"/>
<dbReference type="Proteomes" id="UP000092840">
    <property type="component" value="Unassembled WGS sequence"/>
</dbReference>
<dbReference type="EMBL" id="FLRA01000003">
    <property type="protein sequence ID" value="SBT16689.1"/>
    <property type="molecule type" value="Genomic_DNA"/>
</dbReference>
<dbReference type="AlphaFoldDB" id="A0A1C3JNQ2"/>
<reference evidence="4 7" key="2">
    <citation type="submission" date="2016-06" db="EMBL/GenBank/DDBJ databases">
        <authorList>
            <person name="Kjaerup R.B."/>
            <person name="Dalgaard T.S."/>
            <person name="Juul-Madsen H.R."/>
        </authorList>
    </citation>
    <scope>NUCLEOTIDE SEQUENCE [LARGE SCALE GENOMIC DNA]</scope>
    <source>
        <strain evidence="4 7">CECT 5115</strain>
    </source>
</reference>
<dbReference type="GO" id="GO:0016491">
    <property type="term" value="F:oxidoreductase activity"/>
    <property type="evidence" value="ECO:0007669"/>
    <property type="project" value="InterPro"/>
</dbReference>
<name>A0A1C3JNQ2_9GAMM</name>
<dbReference type="GO" id="GO:0010181">
    <property type="term" value="F:FMN binding"/>
    <property type="evidence" value="ECO:0007669"/>
    <property type="project" value="TreeGrafter"/>
</dbReference>
<keyword evidence="2" id="KW-0288">FMN</keyword>
<feature type="domain" description="NADPH-dependent FMN reductase-like" evidence="3">
    <location>
        <begin position="1"/>
        <end position="130"/>
    </location>
</feature>
<evidence type="ECO:0000259" key="3">
    <source>
        <dbReference type="Pfam" id="PF03358"/>
    </source>
</evidence>
<dbReference type="PANTHER" id="PTHR30543:SF21">
    <property type="entry name" value="NAD(P)H-DEPENDENT FMN REDUCTASE LOT6"/>
    <property type="match status" value="1"/>
</dbReference>
<keyword evidence="6" id="KW-1185">Reference proteome</keyword>
<organism evidence="4 7">
    <name type="scientific">Marinomonas gallaica</name>
    <dbReference type="NCBI Taxonomy" id="1806667"/>
    <lineage>
        <taxon>Bacteria</taxon>
        <taxon>Pseudomonadati</taxon>
        <taxon>Pseudomonadota</taxon>
        <taxon>Gammaproteobacteria</taxon>
        <taxon>Oceanospirillales</taxon>
        <taxon>Oceanospirillaceae</taxon>
        <taxon>Marinomonas</taxon>
    </lineage>
</organism>